<dbReference type="InterPro" id="IPR012951">
    <property type="entry name" value="BBE"/>
</dbReference>
<keyword evidence="5" id="KW-0560">Oxidoreductase</keyword>
<dbReference type="Gene3D" id="3.30.43.10">
    <property type="entry name" value="Uridine Diphospho-n-acetylenolpyruvylglucosamine Reductase, domain 2"/>
    <property type="match status" value="1"/>
</dbReference>
<dbReference type="Gene3D" id="3.30.465.10">
    <property type="match status" value="1"/>
</dbReference>
<dbReference type="SUPFAM" id="SSF56176">
    <property type="entry name" value="FAD-binding/transporter-associated domain-like"/>
    <property type="match status" value="1"/>
</dbReference>
<protein>
    <submittedName>
        <fullName evidence="7">FAD binding domain protein</fullName>
    </submittedName>
</protein>
<dbReference type="PANTHER" id="PTHR42973">
    <property type="entry name" value="BINDING OXIDOREDUCTASE, PUTATIVE (AFU_ORTHOLOGUE AFUA_1G17690)-RELATED"/>
    <property type="match status" value="1"/>
</dbReference>
<dbReference type="Pfam" id="PF01565">
    <property type="entry name" value="FAD_binding_4"/>
    <property type="match status" value="1"/>
</dbReference>
<comment type="cofactor">
    <cofactor evidence="1">
        <name>FAD</name>
        <dbReference type="ChEBI" id="CHEBI:57692"/>
    </cofactor>
</comment>
<name>A0A0C1C3S6_ASPUT</name>
<comment type="caution">
    <text evidence="7">The sequence shown here is derived from an EMBL/GenBank/DDBJ whole genome shotgun (WGS) entry which is preliminary data.</text>
</comment>
<dbReference type="InterPro" id="IPR036318">
    <property type="entry name" value="FAD-bd_PCMH-like_sf"/>
</dbReference>
<gene>
    <name evidence="7" type="ORF">HK57_00521</name>
</gene>
<dbReference type="InterPro" id="IPR006094">
    <property type="entry name" value="Oxid_FAD_bind_N"/>
</dbReference>
<dbReference type="Proteomes" id="UP000053475">
    <property type="component" value="Unassembled WGS sequence"/>
</dbReference>
<dbReference type="InterPro" id="IPR050416">
    <property type="entry name" value="FAD-linked_Oxidoreductase"/>
</dbReference>
<dbReference type="PANTHER" id="PTHR42973:SF39">
    <property type="entry name" value="FAD-BINDING PCMH-TYPE DOMAIN-CONTAINING PROTEIN"/>
    <property type="match status" value="1"/>
</dbReference>
<evidence type="ECO:0000313" key="8">
    <source>
        <dbReference type="Proteomes" id="UP000053475"/>
    </source>
</evidence>
<dbReference type="PROSITE" id="PS51387">
    <property type="entry name" value="FAD_PCMH"/>
    <property type="match status" value="1"/>
</dbReference>
<dbReference type="InterPro" id="IPR016164">
    <property type="entry name" value="FAD-linked_Oxase-like_C"/>
</dbReference>
<evidence type="ECO:0000256" key="2">
    <source>
        <dbReference type="ARBA" id="ARBA00005466"/>
    </source>
</evidence>
<evidence type="ECO:0000256" key="1">
    <source>
        <dbReference type="ARBA" id="ARBA00001974"/>
    </source>
</evidence>
<dbReference type="EMBL" id="JOMC01000058">
    <property type="protein sequence ID" value="KIA75705.1"/>
    <property type="molecule type" value="Genomic_DNA"/>
</dbReference>
<dbReference type="InterPro" id="IPR016169">
    <property type="entry name" value="FAD-bd_PCMH_sub2"/>
</dbReference>
<dbReference type="InterPro" id="IPR016166">
    <property type="entry name" value="FAD-bd_PCMH"/>
</dbReference>
<dbReference type="AlphaFoldDB" id="A0A0C1C3S6"/>
<dbReference type="Pfam" id="PF08031">
    <property type="entry name" value="BBE"/>
    <property type="match status" value="1"/>
</dbReference>
<dbReference type="GO" id="GO:0016491">
    <property type="term" value="F:oxidoreductase activity"/>
    <property type="evidence" value="ECO:0007669"/>
    <property type="project" value="UniProtKB-KW"/>
</dbReference>
<dbReference type="SUPFAM" id="SSF55103">
    <property type="entry name" value="FAD-linked oxidases, C-terminal domain"/>
    <property type="match status" value="1"/>
</dbReference>
<accession>A0A0C1C3S6</accession>
<sequence length="458" mass="49514">MADAQQLKAHLGILGAVIGPGDETYEASLRGWSDVVIVQPKTAADIASVVKYARRESVDLAVRGGGHSTSGTSSTEGGILIDLGKEMTSVVVDPDAPAVTVQGGATWGDVSKAIAKYALAVNGGTVSRVGVGGLSLQGGYGYFAPQHGVVLDTITAAKVVTGTGDIVTASPQENPDLFWAIRGAGMNVGVVYELTFQAYPKPNLIWYGIRAYPADEVQNVTEALNKALFHPQGKAAAQLLLHLSPEDGKTPIVSTVLFFDGSEQDAHEHFSALLKVRCTKDEMQMRHVSETNTVLDPLVPPGGRKMEIGFQMSLPPRPAFVKEMFDCIVAKLTQEPDLSHSSVEIDYFDPSRICRVPVSATAFATRVRLLHATSMLQWSDATRDEEFISWAHSIRNMAERELLSHGQKQHPTTSNFIDYTPDNKLSPSEMFGENAGRLLQIKAKYDPANLFNKQNPIV</sequence>
<dbReference type="Gene3D" id="3.40.462.20">
    <property type="match status" value="1"/>
</dbReference>
<dbReference type="InterPro" id="IPR016167">
    <property type="entry name" value="FAD-bd_PCMH_sub1"/>
</dbReference>
<keyword evidence="4" id="KW-0274">FAD</keyword>
<proteinExistence type="inferred from homology"/>
<feature type="domain" description="FAD-binding PCMH-type" evidence="6">
    <location>
        <begin position="29"/>
        <end position="201"/>
    </location>
</feature>
<comment type="similarity">
    <text evidence="2">Belongs to the oxygen-dependent FAD-linked oxidoreductase family.</text>
</comment>
<organism evidence="7 8">
    <name type="scientific">Aspergillus ustus</name>
    <dbReference type="NCBI Taxonomy" id="40382"/>
    <lineage>
        <taxon>Eukaryota</taxon>
        <taxon>Fungi</taxon>
        <taxon>Dikarya</taxon>
        <taxon>Ascomycota</taxon>
        <taxon>Pezizomycotina</taxon>
        <taxon>Eurotiomycetes</taxon>
        <taxon>Eurotiomycetidae</taxon>
        <taxon>Eurotiales</taxon>
        <taxon>Aspergillaceae</taxon>
        <taxon>Aspergillus</taxon>
        <taxon>Aspergillus subgen. Nidulantes</taxon>
    </lineage>
</organism>
<evidence type="ECO:0000313" key="7">
    <source>
        <dbReference type="EMBL" id="KIA75705.1"/>
    </source>
</evidence>
<evidence type="ECO:0000256" key="3">
    <source>
        <dbReference type="ARBA" id="ARBA00022630"/>
    </source>
</evidence>
<evidence type="ECO:0000256" key="5">
    <source>
        <dbReference type="ARBA" id="ARBA00023002"/>
    </source>
</evidence>
<reference evidence="7 8" key="1">
    <citation type="submission" date="2014-11" db="EMBL/GenBank/DDBJ databases">
        <title>Genomics derived discovery of secondary metabolites biosynthetic gene clusters in Aspergillus ustus.</title>
        <authorList>
            <person name="Pi B."/>
            <person name="Dai F."/>
            <person name="Song X."/>
            <person name="Zhu C."/>
            <person name="Li H."/>
            <person name="Yu D."/>
        </authorList>
    </citation>
    <scope>NUCLEOTIDE SEQUENCE [LARGE SCALE GENOMIC DNA]</scope>
    <source>
        <strain evidence="7 8">3.3904</strain>
    </source>
</reference>
<evidence type="ECO:0000256" key="4">
    <source>
        <dbReference type="ARBA" id="ARBA00022827"/>
    </source>
</evidence>
<keyword evidence="3" id="KW-0285">Flavoprotein</keyword>
<evidence type="ECO:0000259" key="6">
    <source>
        <dbReference type="PROSITE" id="PS51387"/>
    </source>
</evidence>
<dbReference type="GO" id="GO:0071949">
    <property type="term" value="F:FAD binding"/>
    <property type="evidence" value="ECO:0007669"/>
    <property type="project" value="InterPro"/>
</dbReference>
<keyword evidence="8" id="KW-1185">Reference proteome</keyword>